<accession>A0A1H2YGS7</accession>
<dbReference type="SUPFAM" id="SSF53335">
    <property type="entry name" value="S-adenosyl-L-methionine-dependent methyltransferases"/>
    <property type="match status" value="1"/>
</dbReference>
<keyword evidence="1 4" id="KW-0489">Methyltransferase</keyword>
<dbReference type="PIRSF" id="PIRSF004553">
    <property type="entry name" value="CHP00095"/>
    <property type="match status" value="1"/>
</dbReference>
<dbReference type="CDD" id="cd02440">
    <property type="entry name" value="AdoMet_MTases"/>
    <property type="match status" value="1"/>
</dbReference>
<evidence type="ECO:0000256" key="3">
    <source>
        <dbReference type="SAM" id="MobiDB-lite"/>
    </source>
</evidence>
<keyword evidence="2 4" id="KW-0808">Transferase</keyword>
<dbReference type="Pfam" id="PF03602">
    <property type="entry name" value="Cons_hypoth95"/>
    <property type="match status" value="1"/>
</dbReference>
<sequence>MRIVGGKHRGARLATPEDAGIGDDGGEARLRPTSDRVRESLFNLLAHGGYAEPSAPIGMRALDLFAGVGALGLEALSRGAVRVQFVDDLPAARALIRRNVETLNVIGQCKIFRRDATRLGVCRGEPYDLVFLDPPYGRGLGEAALDAALSGGWCAPGALAVWEEDAAAPVALPVGATLLDERRYGGTTIRILRLP</sequence>
<dbReference type="RefSeq" id="WP_092681292.1">
    <property type="nucleotide sequence ID" value="NZ_FNMZ01000003.1"/>
</dbReference>
<feature type="region of interest" description="Disordered" evidence="3">
    <location>
        <begin position="1"/>
        <end position="27"/>
    </location>
</feature>
<dbReference type="Proteomes" id="UP000199118">
    <property type="component" value="Unassembled WGS sequence"/>
</dbReference>
<dbReference type="PROSITE" id="PS00092">
    <property type="entry name" value="N6_MTASE"/>
    <property type="match status" value="1"/>
</dbReference>
<protein>
    <submittedName>
        <fullName evidence="4">16S rRNA (Guanine966-N2)-methyltransferase</fullName>
    </submittedName>
</protein>
<dbReference type="PANTHER" id="PTHR43542">
    <property type="entry name" value="METHYLTRANSFERASE"/>
    <property type="match status" value="1"/>
</dbReference>
<dbReference type="PANTHER" id="PTHR43542:SF1">
    <property type="entry name" value="METHYLTRANSFERASE"/>
    <property type="match status" value="1"/>
</dbReference>
<organism evidence="4 5">
    <name type="scientific">Albimonas donghaensis</name>
    <dbReference type="NCBI Taxonomy" id="356660"/>
    <lineage>
        <taxon>Bacteria</taxon>
        <taxon>Pseudomonadati</taxon>
        <taxon>Pseudomonadota</taxon>
        <taxon>Alphaproteobacteria</taxon>
        <taxon>Rhodobacterales</taxon>
        <taxon>Paracoccaceae</taxon>
        <taxon>Albimonas</taxon>
    </lineage>
</organism>
<gene>
    <name evidence="4" type="ORF">SAMN05444336_103119</name>
</gene>
<name>A0A1H2YGS7_9RHOB</name>
<dbReference type="Gene3D" id="3.40.50.150">
    <property type="entry name" value="Vaccinia Virus protein VP39"/>
    <property type="match status" value="1"/>
</dbReference>
<dbReference type="OrthoDB" id="9803017at2"/>
<evidence type="ECO:0000256" key="2">
    <source>
        <dbReference type="ARBA" id="ARBA00022679"/>
    </source>
</evidence>
<proteinExistence type="predicted"/>
<dbReference type="GO" id="GO:0003676">
    <property type="term" value="F:nucleic acid binding"/>
    <property type="evidence" value="ECO:0007669"/>
    <property type="project" value="InterPro"/>
</dbReference>
<dbReference type="InterPro" id="IPR004398">
    <property type="entry name" value="RNA_MeTrfase_RsmD"/>
</dbReference>
<dbReference type="GO" id="GO:0031167">
    <property type="term" value="P:rRNA methylation"/>
    <property type="evidence" value="ECO:0007669"/>
    <property type="project" value="InterPro"/>
</dbReference>
<reference evidence="4 5" key="1">
    <citation type="submission" date="2016-10" db="EMBL/GenBank/DDBJ databases">
        <authorList>
            <person name="de Groot N.N."/>
        </authorList>
    </citation>
    <scope>NUCLEOTIDE SEQUENCE [LARGE SCALE GENOMIC DNA]</scope>
    <source>
        <strain evidence="4 5">DSM 17890</strain>
    </source>
</reference>
<evidence type="ECO:0000256" key="1">
    <source>
        <dbReference type="ARBA" id="ARBA00022603"/>
    </source>
</evidence>
<evidence type="ECO:0000313" key="5">
    <source>
        <dbReference type="Proteomes" id="UP000199118"/>
    </source>
</evidence>
<dbReference type="EMBL" id="FNMZ01000003">
    <property type="protein sequence ID" value="SDX04165.1"/>
    <property type="molecule type" value="Genomic_DNA"/>
</dbReference>
<dbReference type="NCBIfam" id="TIGR00095">
    <property type="entry name" value="16S rRNA (guanine(966)-N(2))-methyltransferase RsmD"/>
    <property type="match status" value="1"/>
</dbReference>
<feature type="compositionally biased region" description="Basic residues" evidence="3">
    <location>
        <begin position="1"/>
        <end position="11"/>
    </location>
</feature>
<dbReference type="InterPro" id="IPR002052">
    <property type="entry name" value="DNA_methylase_N6_adenine_CS"/>
</dbReference>
<dbReference type="InterPro" id="IPR029063">
    <property type="entry name" value="SAM-dependent_MTases_sf"/>
</dbReference>
<dbReference type="AlphaFoldDB" id="A0A1H2YGS7"/>
<dbReference type="GO" id="GO:0008168">
    <property type="term" value="F:methyltransferase activity"/>
    <property type="evidence" value="ECO:0007669"/>
    <property type="project" value="UniProtKB-KW"/>
</dbReference>
<keyword evidence="5" id="KW-1185">Reference proteome</keyword>
<dbReference type="STRING" id="356660.SAMN05444336_103119"/>
<evidence type="ECO:0000313" key="4">
    <source>
        <dbReference type="EMBL" id="SDX04165.1"/>
    </source>
</evidence>